<dbReference type="Pfam" id="PF01370">
    <property type="entry name" value="Epimerase"/>
    <property type="match status" value="1"/>
</dbReference>
<dbReference type="InterPro" id="IPR013549">
    <property type="entry name" value="DUF1731"/>
</dbReference>
<name>A0A7W9TXK9_9BURK</name>
<feature type="domain" description="Ketoreductase" evidence="2">
    <location>
        <begin position="3"/>
        <end position="182"/>
    </location>
</feature>
<dbReference type="Gene3D" id="3.40.50.720">
    <property type="entry name" value="NAD(P)-binding Rossmann-like Domain"/>
    <property type="match status" value="1"/>
</dbReference>
<organism evidence="3 4">
    <name type="scientific">Paraburkholderia bannensis</name>
    <dbReference type="NCBI Taxonomy" id="765414"/>
    <lineage>
        <taxon>Bacteria</taxon>
        <taxon>Pseudomonadati</taxon>
        <taxon>Pseudomonadota</taxon>
        <taxon>Betaproteobacteria</taxon>
        <taxon>Burkholderiales</taxon>
        <taxon>Burkholderiaceae</taxon>
        <taxon>Paraburkholderia</taxon>
    </lineage>
</organism>
<dbReference type="EMBL" id="JACHBW010000008">
    <property type="protein sequence ID" value="MBB6103308.1"/>
    <property type="molecule type" value="Genomic_DNA"/>
</dbReference>
<gene>
    <name evidence="3" type="ORF">F4827_003163</name>
</gene>
<dbReference type="PANTHER" id="PTHR11092">
    <property type="entry name" value="SUGAR NUCLEOTIDE EPIMERASE RELATED"/>
    <property type="match status" value="1"/>
</dbReference>
<evidence type="ECO:0000259" key="2">
    <source>
        <dbReference type="SMART" id="SM00822"/>
    </source>
</evidence>
<comment type="caution">
    <text evidence="3">The sequence shown here is derived from an EMBL/GenBank/DDBJ whole genome shotgun (WGS) entry which is preliminary data.</text>
</comment>
<dbReference type="InterPro" id="IPR001509">
    <property type="entry name" value="Epimerase_deHydtase"/>
</dbReference>
<reference evidence="3 4" key="1">
    <citation type="submission" date="2020-08" db="EMBL/GenBank/DDBJ databases">
        <title>Above-ground endophytic microbial communities from plants in different locations in the United States.</title>
        <authorList>
            <person name="Frank C."/>
        </authorList>
    </citation>
    <scope>NUCLEOTIDE SEQUENCE [LARGE SCALE GENOMIC DNA]</scope>
    <source>
        <strain evidence="3 4">WP4_2_2</strain>
    </source>
</reference>
<dbReference type="SMART" id="SM00822">
    <property type="entry name" value="PKS_KR"/>
    <property type="match status" value="1"/>
</dbReference>
<dbReference type="Proteomes" id="UP000571554">
    <property type="component" value="Unassembled WGS sequence"/>
</dbReference>
<dbReference type="RefSeq" id="WP_183724815.1">
    <property type="nucleotide sequence ID" value="NZ_JACHBW010000008.1"/>
</dbReference>
<evidence type="ECO:0000313" key="4">
    <source>
        <dbReference type="Proteomes" id="UP000571554"/>
    </source>
</evidence>
<dbReference type="NCBIfam" id="TIGR01777">
    <property type="entry name" value="yfcH"/>
    <property type="match status" value="1"/>
</dbReference>
<dbReference type="AlphaFoldDB" id="A0A7W9TXK9"/>
<dbReference type="InterPro" id="IPR010099">
    <property type="entry name" value="SDR39U1"/>
</dbReference>
<dbReference type="SUPFAM" id="SSF51735">
    <property type="entry name" value="NAD(P)-binding Rossmann-fold domains"/>
    <property type="match status" value="1"/>
</dbReference>
<evidence type="ECO:0000313" key="3">
    <source>
        <dbReference type="EMBL" id="MBB6103308.1"/>
    </source>
</evidence>
<evidence type="ECO:0000256" key="1">
    <source>
        <dbReference type="ARBA" id="ARBA00009353"/>
    </source>
</evidence>
<accession>A0A7W9TXK9</accession>
<comment type="similarity">
    <text evidence="1">Belongs to the NAD(P)-dependent epimerase/dehydratase family. SDR39U1 subfamily.</text>
</comment>
<dbReference type="InterPro" id="IPR057326">
    <property type="entry name" value="KR_dom"/>
</dbReference>
<sequence>MPVTVLITGATGFIGRNLAADLSRDGCAIIALSRHAKDARAVLGAHVRVIEDLREVMEDEPVDACVHLAGARVIGPPWTPGRRQTLINSRTHITHALIELMRRLTRPPRVFVSASAVGWYGCPDEQGNAPCDESSPGTPGQFQSDLCAVIEKTAMQAEGLGTRVARMRFGVVLGNDGGAWPMQAAMARLGLATVLGSGRQYFPWVHIADAVGLIRFAIENERISGPVNVVAPASSTQAEFAESLAQSFGQRVRLRFPEAPARLCLGEMADLLFKGRLVEPRVALTSGYEFAWPGLHPTLADLATRQNHGTRYV</sequence>
<protein>
    <recommendedName>
        <fullName evidence="2">Ketoreductase domain-containing protein</fullName>
    </recommendedName>
</protein>
<dbReference type="InterPro" id="IPR036291">
    <property type="entry name" value="NAD(P)-bd_dom_sf"/>
</dbReference>
<dbReference type="PANTHER" id="PTHR11092:SF0">
    <property type="entry name" value="EPIMERASE FAMILY PROTEIN SDR39U1"/>
    <property type="match status" value="1"/>
</dbReference>
<proteinExistence type="inferred from homology"/>
<keyword evidence="4" id="KW-1185">Reference proteome</keyword>
<dbReference type="Pfam" id="PF08338">
    <property type="entry name" value="DUF1731"/>
    <property type="match status" value="1"/>
</dbReference>